<evidence type="ECO:0000256" key="4">
    <source>
        <dbReference type="ARBA" id="ARBA00022840"/>
    </source>
</evidence>
<dbReference type="GO" id="GO:0016301">
    <property type="term" value="F:kinase activity"/>
    <property type="evidence" value="ECO:0007669"/>
    <property type="project" value="UniProtKB-KW"/>
</dbReference>
<proteinExistence type="predicted"/>
<dbReference type="GO" id="GO:0005524">
    <property type="term" value="F:ATP binding"/>
    <property type="evidence" value="ECO:0007669"/>
    <property type="project" value="UniProtKB-KW"/>
</dbReference>
<comment type="caution">
    <text evidence="6">The sequence shown here is derived from an EMBL/GenBank/DDBJ whole genome shotgun (WGS) entry which is preliminary data.</text>
</comment>
<evidence type="ECO:0000259" key="5">
    <source>
        <dbReference type="Pfam" id="PF18085"/>
    </source>
</evidence>
<dbReference type="AlphaFoldDB" id="A0A6G4TXR0"/>
<organism evidence="6 7">
    <name type="scientific">Streptomyces coryli</name>
    <dbReference type="NCBI Taxonomy" id="1128680"/>
    <lineage>
        <taxon>Bacteria</taxon>
        <taxon>Bacillati</taxon>
        <taxon>Actinomycetota</taxon>
        <taxon>Actinomycetes</taxon>
        <taxon>Kitasatosporales</taxon>
        <taxon>Streptomycetaceae</taxon>
        <taxon>Streptomyces</taxon>
    </lineage>
</organism>
<evidence type="ECO:0000256" key="2">
    <source>
        <dbReference type="ARBA" id="ARBA00022741"/>
    </source>
</evidence>
<dbReference type="InterPro" id="IPR040999">
    <property type="entry name" value="Mak_N_cap"/>
</dbReference>
<reference evidence="6 7" key="1">
    <citation type="submission" date="2020-02" db="EMBL/GenBank/DDBJ databases">
        <title>Whole-genome analyses of novel actinobacteria.</title>
        <authorList>
            <person name="Sahin N."/>
        </authorList>
    </citation>
    <scope>NUCLEOTIDE SEQUENCE [LARGE SCALE GENOMIC DNA]</scope>
    <source>
        <strain evidence="6 7">A7024</strain>
    </source>
</reference>
<evidence type="ECO:0000313" key="6">
    <source>
        <dbReference type="EMBL" id="NGN64552.1"/>
    </source>
</evidence>
<accession>A0A6G4TXR0</accession>
<dbReference type="Pfam" id="PF18085">
    <property type="entry name" value="Mak_N_cap"/>
    <property type="match status" value="1"/>
</dbReference>
<sequence length="190" mass="20213">MAIIHHTTMKPTKLELLTAWLPKQPWYVGEAGVRPELAKAGGFRLDDPEGEVGIEFMVVNDTAGASPVSYHVPMTYRSDPLPGAEDALVGTSEHGVLGLRRLYDATADPVFDAELRALFSGGTVPQMQSVNDTPDPTVTARLDGAAAEGTITVCRVLHPTPADAPARGDVTAGWKLPDGTELRGRFVVLG</sequence>
<gene>
    <name evidence="6" type="ORF">G5C51_11640</name>
</gene>
<keyword evidence="2" id="KW-0547">Nucleotide-binding</keyword>
<protein>
    <submittedName>
        <fullName evidence="6">1,4-alpha-glucan branching protein</fullName>
    </submittedName>
</protein>
<name>A0A6G4TXR0_9ACTN</name>
<feature type="domain" description="Maltokinase N-terminal cap" evidence="5">
    <location>
        <begin position="20"/>
        <end position="108"/>
    </location>
</feature>
<evidence type="ECO:0000256" key="1">
    <source>
        <dbReference type="ARBA" id="ARBA00022679"/>
    </source>
</evidence>
<dbReference type="Proteomes" id="UP000481583">
    <property type="component" value="Unassembled WGS sequence"/>
</dbReference>
<keyword evidence="7" id="KW-1185">Reference proteome</keyword>
<keyword evidence="4" id="KW-0067">ATP-binding</keyword>
<dbReference type="EMBL" id="JAAKZV010000037">
    <property type="protein sequence ID" value="NGN64552.1"/>
    <property type="molecule type" value="Genomic_DNA"/>
</dbReference>
<dbReference type="RefSeq" id="WP_165236092.1">
    <property type="nucleotide sequence ID" value="NZ_JAAKZV010000037.1"/>
</dbReference>
<evidence type="ECO:0000256" key="3">
    <source>
        <dbReference type="ARBA" id="ARBA00022777"/>
    </source>
</evidence>
<keyword evidence="3" id="KW-0418">Kinase</keyword>
<keyword evidence="1" id="KW-0808">Transferase</keyword>
<evidence type="ECO:0000313" key="7">
    <source>
        <dbReference type="Proteomes" id="UP000481583"/>
    </source>
</evidence>